<dbReference type="PANTHER" id="PTHR39335:SF1">
    <property type="entry name" value="BLL4220 PROTEIN"/>
    <property type="match status" value="1"/>
</dbReference>
<evidence type="ECO:0000256" key="5">
    <source>
        <dbReference type="SAM" id="MobiDB-lite"/>
    </source>
</evidence>
<feature type="domain" description="CBM6" evidence="8">
    <location>
        <begin position="413"/>
        <end position="530"/>
    </location>
</feature>
<dbReference type="SUPFAM" id="SSF46626">
    <property type="entry name" value="Cytochrome c"/>
    <property type="match status" value="1"/>
</dbReference>
<feature type="chain" id="PRO_5041455912" evidence="6">
    <location>
        <begin position="29"/>
        <end position="1534"/>
    </location>
</feature>
<feature type="compositionally biased region" description="Low complexity" evidence="5">
    <location>
        <begin position="774"/>
        <end position="784"/>
    </location>
</feature>
<evidence type="ECO:0000256" key="4">
    <source>
        <dbReference type="PROSITE-ProRule" id="PRU00433"/>
    </source>
</evidence>
<keyword evidence="1 4" id="KW-0349">Heme</keyword>
<keyword evidence="3 4" id="KW-0408">Iron</keyword>
<dbReference type="GO" id="GO:0020037">
    <property type="term" value="F:heme binding"/>
    <property type="evidence" value="ECO:0007669"/>
    <property type="project" value="InterPro"/>
</dbReference>
<comment type="caution">
    <text evidence="9">The sequence shown here is derived from an EMBL/GenBank/DDBJ whole genome shotgun (WGS) entry which is preliminary data.</text>
</comment>
<evidence type="ECO:0000256" key="1">
    <source>
        <dbReference type="ARBA" id="ARBA00022617"/>
    </source>
</evidence>
<evidence type="ECO:0000313" key="10">
    <source>
        <dbReference type="Proteomes" id="UP001165393"/>
    </source>
</evidence>
<dbReference type="PROSITE" id="PS51257">
    <property type="entry name" value="PROKAR_LIPOPROTEIN"/>
    <property type="match status" value="1"/>
</dbReference>
<dbReference type="GO" id="GO:0046872">
    <property type="term" value="F:metal ion binding"/>
    <property type="evidence" value="ECO:0007669"/>
    <property type="project" value="UniProtKB-KW"/>
</dbReference>
<feature type="signal peptide" evidence="6">
    <location>
        <begin position="1"/>
        <end position="28"/>
    </location>
</feature>
<dbReference type="GO" id="GO:0009055">
    <property type="term" value="F:electron transfer activity"/>
    <property type="evidence" value="ECO:0007669"/>
    <property type="project" value="InterPro"/>
</dbReference>
<dbReference type="SUPFAM" id="SSF51445">
    <property type="entry name" value="(Trans)glycosidases"/>
    <property type="match status" value="1"/>
</dbReference>
<dbReference type="Pfam" id="PF11606">
    <property type="entry name" value="AlcCBM31"/>
    <property type="match status" value="2"/>
</dbReference>
<dbReference type="InterPro" id="IPR005084">
    <property type="entry name" value="CBM6"/>
</dbReference>
<dbReference type="GO" id="GO:0030246">
    <property type="term" value="F:carbohydrate binding"/>
    <property type="evidence" value="ECO:0007669"/>
    <property type="project" value="InterPro"/>
</dbReference>
<accession>A0AA42B998</accession>
<sequence length="1534" mass="165796">MTKLKRSHKGLGLAIAVSGCVGATYAAAAGKPTIPADGQRMFLLGQDQVSIQDYMADASLPRPHGLTMYTTLTRGATETTTNYCFKGLDGLKNIDNYNSYTADGCSDSERRNQWGSGIQNAQWAIETYQPEVVALGMFCPGNGQAQGLAQNGTHDDLLIELSDFFKEHQNTSFFLRTCYEFNGDAHGLSADAFRSIYKYVKTFLDEQGVSNVAHVWQSDAFHGTGRVTNQALGNQEQGYWPGKQYVDWVGVSQFASDINEEAEIAEIEGLPLFVAEVTPHGDLGTQYDFGIPFNSSQGVAQGTANPVTIVNNLDWFTQKNAEIVRPSTKAWHYINADWTSQPQWESAADQAGANFFKYTDSRIQQSTDIKDYFTEFVSEENGFLLAGSESVPIDPADPTVPVAPVEPSEPTTTTLQAENGVLSGDAQVFDDAAAQGGQGVAYIYTPNSGVAFENAPAADELTLYFASMNSGTISIYVNGTDNNVAYSGTGSWAGTYRPLTTSIEVPAGATVKVGFDSGDAALNLDRVDFTSLGSTAPEVPTEPEEPIEPEQPTEPAAPETPVTPAANFGFAYVDDTTMRVYHVDNGWTASWNYMCVNGDCRAATRSEGVFYREVSAVIGTTYQIEFKVQDDAVSQFIVGDSVTFEASSGAPTQPEVPVEPEEPSEPEVPVEPEEPFEPEVPVEPTEPETPVQPAEQFGIAYVDDSTMRVYHVDKGWTASWNYICVNSDCRAGTRENGLFYRDVPAMLGTTYELEFKAQDDVLSQVMVNKSATFTANAGTPTDPADPTEPTDPTDPTNPGEPTPAATVAVVNDTTLGNFLVAGADSDLAGFTLYTFDVDAGGPSQCNGVCAGVWPPYTVASEDQLVAPAGVTLGSSLREDGSLQVTLDGDNLYFYVNDSQPSDTVGHGVNGVWFVADLPTPDFADLTWQESALPMCSNLYSNNIPTFGYHTYIEGTDLVFRAGSLLASEVWGNGIRAVFFRTNGASGQVEHIGTVEGSRNGDSATLSIPSEYLEGQVSYYVSYERFFTPMSDPGKTGNALEYADSALYALNRTEGCVSGNWTSSGVEDFAGWTRRQHPQGVFNDHNVFAKSTSSIQNSATHFMHVPRFVVSVAQDQVGQDLIFNVVFTYEAESPFQESSEIIFSGIEGKGARAGDGSPLHSYSFRCDQVGPNEANCNAGQVFSYGQNVDWELRVQPVGGAGANLYSQMFYYVPGHGWARESVDPRALLGGEASIDAHGATVYERSAAFMQHQHTDDLQQVRDFVRQHQDLRDPIGTPQHGAQFDTCESCHINDGRSDTVFTLPNGHQRIAPPLIGLGLLEQVVDFPGKVGFGWEGSRDSVEAAVRFALEADFGVPNPDAGLVDKLTHYSQLVGVPQRDKSTMFDPSVIAGEALFKGKMQCIACHQETLQLTNGDVIRPYTDMKAHDLGDGSFRTAPLWGIGRSANVVLVSMEADTGMGFNNAQAPGIAQRTLGASEAELRQLGDDRDALFMHDGRAQGLDEAVRVHGGEAATASQAYQNASSQEREQLLSFLRSL</sequence>
<feature type="compositionally biased region" description="Acidic residues" evidence="5">
    <location>
        <begin position="658"/>
        <end position="677"/>
    </location>
</feature>
<keyword evidence="2 4" id="KW-0479">Metal-binding</keyword>
<feature type="compositionally biased region" description="Low complexity" evidence="5">
    <location>
        <begin position="793"/>
        <end position="803"/>
    </location>
</feature>
<keyword evidence="6" id="KW-0732">Signal</keyword>
<dbReference type="GO" id="GO:0033905">
    <property type="term" value="F:xylan endo-1,3-beta-xylosidase activity"/>
    <property type="evidence" value="ECO:0007669"/>
    <property type="project" value="InterPro"/>
</dbReference>
<dbReference type="Pfam" id="PF03640">
    <property type="entry name" value="Lipoprotein_15"/>
    <property type="match status" value="2"/>
</dbReference>
<feature type="region of interest" description="Disordered" evidence="5">
    <location>
        <begin position="645"/>
        <end position="692"/>
    </location>
</feature>
<dbReference type="Proteomes" id="UP001165393">
    <property type="component" value="Unassembled WGS sequence"/>
</dbReference>
<dbReference type="InterPro" id="IPR008979">
    <property type="entry name" value="Galactose-bd-like_sf"/>
</dbReference>
<gene>
    <name evidence="9" type="ORF">NAF29_16795</name>
</gene>
<dbReference type="InterPro" id="IPR021016">
    <property type="entry name" value="Beta-xylanase"/>
</dbReference>
<feature type="domain" description="Cytochrome c" evidence="7">
    <location>
        <begin position="1384"/>
        <end position="1534"/>
    </location>
</feature>
<dbReference type="Gene3D" id="3.20.20.80">
    <property type="entry name" value="Glycosidases"/>
    <property type="match status" value="1"/>
</dbReference>
<dbReference type="EMBL" id="JAMQGP010000010">
    <property type="protein sequence ID" value="MCM2681308.1"/>
    <property type="molecule type" value="Genomic_DNA"/>
</dbReference>
<dbReference type="InterPro" id="IPR038560">
    <property type="entry name" value="Beta-xylanase_CBM31_sf"/>
</dbReference>
<name>A0AA42B998_9GAMM</name>
<protein>
    <submittedName>
        <fullName evidence="9">Family 31 carbohydrate-binding protein</fullName>
    </submittedName>
</protein>
<dbReference type="Gene3D" id="2.60.40.2450">
    <property type="entry name" value="Beta-1,3-xylanase, CBM31 domain"/>
    <property type="match status" value="2"/>
</dbReference>
<proteinExistence type="predicted"/>
<dbReference type="SUPFAM" id="SSF49785">
    <property type="entry name" value="Galactose-binding domain-like"/>
    <property type="match status" value="1"/>
</dbReference>
<dbReference type="InterPro" id="IPR036909">
    <property type="entry name" value="Cyt_c-like_dom_sf"/>
</dbReference>
<dbReference type="Gene3D" id="1.10.760.10">
    <property type="entry name" value="Cytochrome c-like domain"/>
    <property type="match status" value="1"/>
</dbReference>
<dbReference type="PROSITE" id="PS51175">
    <property type="entry name" value="CBM6"/>
    <property type="match status" value="1"/>
</dbReference>
<dbReference type="RefSeq" id="WP_251262791.1">
    <property type="nucleotide sequence ID" value="NZ_JAMQGP010000010.1"/>
</dbReference>
<dbReference type="PROSITE" id="PS51007">
    <property type="entry name" value="CYTC"/>
    <property type="match status" value="1"/>
</dbReference>
<evidence type="ECO:0000313" key="9">
    <source>
        <dbReference type="EMBL" id="MCM2681308.1"/>
    </source>
</evidence>
<dbReference type="InterPro" id="IPR009056">
    <property type="entry name" value="Cyt_c-like_dom"/>
</dbReference>
<feature type="region of interest" description="Disordered" evidence="5">
    <location>
        <begin position="532"/>
        <end position="560"/>
    </location>
</feature>
<evidence type="ECO:0000256" key="3">
    <source>
        <dbReference type="ARBA" id="ARBA00023004"/>
    </source>
</evidence>
<dbReference type="Pfam" id="PF06537">
    <property type="entry name" value="DHOR"/>
    <property type="match status" value="1"/>
</dbReference>
<evidence type="ECO:0000259" key="8">
    <source>
        <dbReference type="PROSITE" id="PS51175"/>
    </source>
</evidence>
<evidence type="ECO:0000256" key="2">
    <source>
        <dbReference type="ARBA" id="ARBA00022723"/>
    </source>
</evidence>
<organism evidence="9 10">
    <name type="scientific">Echinimonas agarilytica</name>
    <dbReference type="NCBI Taxonomy" id="1215918"/>
    <lineage>
        <taxon>Bacteria</taxon>
        <taxon>Pseudomonadati</taxon>
        <taxon>Pseudomonadota</taxon>
        <taxon>Gammaproteobacteria</taxon>
        <taxon>Alteromonadales</taxon>
        <taxon>Echinimonadaceae</taxon>
        <taxon>Echinimonas</taxon>
    </lineage>
</organism>
<dbReference type="InterPro" id="IPR010538">
    <property type="entry name" value="DHOR"/>
</dbReference>
<dbReference type="GO" id="GO:0043448">
    <property type="term" value="P:alkane catabolic process"/>
    <property type="evidence" value="ECO:0007669"/>
    <property type="project" value="TreeGrafter"/>
</dbReference>
<evidence type="ECO:0000256" key="6">
    <source>
        <dbReference type="SAM" id="SignalP"/>
    </source>
</evidence>
<dbReference type="InterPro" id="IPR017853">
    <property type="entry name" value="GH"/>
</dbReference>
<keyword evidence="10" id="KW-1185">Reference proteome</keyword>
<dbReference type="Gene3D" id="2.60.120.260">
    <property type="entry name" value="Galactose-binding domain-like"/>
    <property type="match status" value="1"/>
</dbReference>
<feature type="region of interest" description="Disordered" evidence="5">
    <location>
        <begin position="773"/>
        <end position="803"/>
    </location>
</feature>
<evidence type="ECO:0000259" key="7">
    <source>
        <dbReference type="PROSITE" id="PS51007"/>
    </source>
</evidence>
<dbReference type="PANTHER" id="PTHR39335">
    <property type="entry name" value="BLL4220 PROTEIN"/>
    <property type="match status" value="1"/>
</dbReference>
<dbReference type="InterPro" id="IPR005297">
    <property type="entry name" value="Lipoprotein_repeat"/>
</dbReference>
<reference evidence="9 10" key="1">
    <citation type="journal article" date="2013" name="Antonie Van Leeuwenhoek">
        <title>Echinimonas agarilytica gen. nov., sp. nov., a new gammaproteobacterium isolated from the sea urchin Strongylocentrotus intermedius.</title>
        <authorList>
            <person name="Nedashkovskaya O.I."/>
            <person name="Stenkova A.M."/>
            <person name="Zhukova N.V."/>
            <person name="Van Trappen S."/>
            <person name="Lee J.S."/>
            <person name="Kim S.B."/>
        </authorList>
    </citation>
    <scope>NUCLEOTIDE SEQUENCE [LARGE SCALE GENOMIC DNA]</scope>
    <source>
        <strain evidence="9 10">KMM 6351</strain>
    </source>
</reference>